<keyword evidence="3" id="KW-1185">Reference proteome</keyword>
<comment type="caution">
    <text evidence="2">The sequence shown here is derived from an EMBL/GenBank/DDBJ whole genome shotgun (WGS) entry which is preliminary data.</text>
</comment>
<reference evidence="2 3" key="1">
    <citation type="journal article" date="2019" name="Sci. Rep.">
        <title>A high-quality genome of Eragrostis curvula grass provides insights into Poaceae evolution and supports new strategies to enhance forage quality.</title>
        <authorList>
            <person name="Carballo J."/>
            <person name="Santos B.A.C.M."/>
            <person name="Zappacosta D."/>
            <person name="Garbus I."/>
            <person name="Selva J.P."/>
            <person name="Gallo C.A."/>
            <person name="Diaz A."/>
            <person name="Albertini E."/>
            <person name="Caccamo M."/>
            <person name="Echenique V."/>
        </authorList>
    </citation>
    <scope>NUCLEOTIDE SEQUENCE [LARGE SCALE GENOMIC DNA]</scope>
    <source>
        <strain evidence="3">cv. Victoria</strain>
        <tissue evidence="2">Leaf</tissue>
    </source>
</reference>
<dbReference type="Proteomes" id="UP000324897">
    <property type="component" value="Unassembled WGS sequence"/>
</dbReference>
<gene>
    <name evidence="2" type="ORF">EJB05_15698</name>
</gene>
<evidence type="ECO:0000313" key="2">
    <source>
        <dbReference type="EMBL" id="TVU33885.1"/>
    </source>
</evidence>
<feature type="non-terminal residue" evidence="2">
    <location>
        <position position="1"/>
    </location>
</feature>
<accession>A0A5J9VD60</accession>
<sequence>MELDTKLDMNQGECSTSGTVDVDQIVRSVRKRLDHYRSQDDIRHKERNLLCIIKEVSKHIREVDSNSYEPIIVSIGPKHYGKPALQAMEREKWDCLDYILKLNPGQKLYDYLHGLEEVGAQAKLYYLEGSMNDFVPTTELMPVRTSEQCGLGNFNEEHTDQHPDASDQIDIFETSSPPREEQGKLAEEPIQAMCSHNDVTLLSQKGIVVHQMRTDEEVSILFGKIGKNVDFDPNGRYYLKYICEALEEHYRSRLNRWMAWLWQNHFSNPWLSLAVVAGAIVGADRIALSIAVSVPFIHGMQTEEKVGMDGWMVDRGDRGRRGVAARRYTTRGTAVTPLRAAGGKPNPGAISPRAKPPAAREEPRELAG</sequence>
<evidence type="ECO:0000256" key="1">
    <source>
        <dbReference type="SAM" id="MobiDB-lite"/>
    </source>
</evidence>
<name>A0A5J9VD60_9POAL</name>
<feature type="region of interest" description="Disordered" evidence="1">
    <location>
        <begin position="332"/>
        <end position="368"/>
    </location>
</feature>
<organism evidence="2 3">
    <name type="scientific">Eragrostis curvula</name>
    <name type="common">weeping love grass</name>
    <dbReference type="NCBI Taxonomy" id="38414"/>
    <lineage>
        <taxon>Eukaryota</taxon>
        <taxon>Viridiplantae</taxon>
        <taxon>Streptophyta</taxon>
        <taxon>Embryophyta</taxon>
        <taxon>Tracheophyta</taxon>
        <taxon>Spermatophyta</taxon>
        <taxon>Magnoliopsida</taxon>
        <taxon>Liliopsida</taxon>
        <taxon>Poales</taxon>
        <taxon>Poaceae</taxon>
        <taxon>PACMAD clade</taxon>
        <taxon>Chloridoideae</taxon>
        <taxon>Eragrostideae</taxon>
        <taxon>Eragrostidinae</taxon>
        <taxon>Eragrostis</taxon>
    </lineage>
</organism>
<dbReference type="OrthoDB" id="672127at2759"/>
<proteinExistence type="predicted"/>
<dbReference type="Gramene" id="TVU33885">
    <property type="protein sequence ID" value="TVU33885"/>
    <property type="gene ID" value="EJB05_15698"/>
</dbReference>
<dbReference type="InterPro" id="IPR004158">
    <property type="entry name" value="DUF247_pln"/>
</dbReference>
<feature type="compositionally biased region" description="Basic and acidic residues" evidence="1">
    <location>
        <begin position="155"/>
        <end position="165"/>
    </location>
</feature>
<dbReference type="AlphaFoldDB" id="A0A5J9VD60"/>
<dbReference type="EMBL" id="RWGY01000009">
    <property type="protein sequence ID" value="TVU33885.1"/>
    <property type="molecule type" value="Genomic_DNA"/>
</dbReference>
<protein>
    <submittedName>
        <fullName evidence="2">Uncharacterized protein</fullName>
    </submittedName>
</protein>
<feature type="region of interest" description="Disordered" evidence="1">
    <location>
        <begin position="151"/>
        <end position="184"/>
    </location>
</feature>
<evidence type="ECO:0000313" key="3">
    <source>
        <dbReference type="Proteomes" id="UP000324897"/>
    </source>
</evidence>
<feature type="compositionally biased region" description="Basic and acidic residues" evidence="1">
    <location>
        <begin position="358"/>
        <end position="368"/>
    </location>
</feature>
<dbReference type="PANTHER" id="PTHR31170">
    <property type="entry name" value="BNAC04G53230D PROTEIN"/>
    <property type="match status" value="1"/>
</dbReference>
<dbReference type="PANTHER" id="PTHR31170:SF18">
    <property type="entry name" value="(WILD MALAYSIAN BANANA) HYPOTHETICAL PROTEIN"/>
    <property type="match status" value="1"/>
</dbReference>
<dbReference type="Pfam" id="PF03140">
    <property type="entry name" value="DUF247"/>
    <property type="match status" value="2"/>
</dbReference>